<organism evidence="1 2">
    <name type="scientific">Candidatus Methanocrinis alkalitolerans</name>
    <dbReference type="NCBI Taxonomy" id="3033395"/>
    <lineage>
        <taxon>Archaea</taxon>
        <taxon>Methanobacteriati</taxon>
        <taxon>Methanobacteriota</taxon>
        <taxon>Stenosarchaea group</taxon>
        <taxon>Methanomicrobia</taxon>
        <taxon>Methanotrichales</taxon>
        <taxon>Methanotrichaceae</taxon>
        <taxon>Methanocrinis</taxon>
    </lineage>
</organism>
<evidence type="ECO:0000313" key="2">
    <source>
        <dbReference type="Proteomes" id="UP001215956"/>
    </source>
</evidence>
<sequence>MRYITIAIDDDDFEHLSMAKGERTWREYVMKDVLNWRRRRKLQKAIKDGAPGSATEEAEG</sequence>
<keyword evidence="2" id="KW-1185">Reference proteome</keyword>
<protein>
    <submittedName>
        <fullName evidence="1">Uncharacterized protein</fullName>
    </submittedName>
</protein>
<gene>
    <name evidence="1" type="ORF">P0O24_11120</name>
</gene>
<name>A0ABT5XHG9_9EURY</name>
<dbReference type="EMBL" id="JARFPL010000047">
    <property type="protein sequence ID" value="MDF0594131.1"/>
    <property type="molecule type" value="Genomic_DNA"/>
</dbReference>
<reference evidence="1 2" key="1">
    <citation type="submission" date="2023-03" db="EMBL/GenBank/DDBJ databases">
        <title>Whole genome sequencing of Methanotrichaceae archaeon M04Ac.</title>
        <authorList>
            <person name="Khomyakova M.A."/>
            <person name="Merkel A.Y."/>
            <person name="Slobodkin A.I."/>
        </authorList>
    </citation>
    <scope>NUCLEOTIDE SEQUENCE [LARGE SCALE GENOMIC DNA]</scope>
    <source>
        <strain evidence="1 2">M04Ac</strain>
    </source>
</reference>
<comment type="caution">
    <text evidence="1">The sequence shown here is derived from an EMBL/GenBank/DDBJ whole genome shotgun (WGS) entry which is preliminary data.</text>
</comment>
<accession>A0ABT5XHG9</accession>
<dbReference type="Proteomes" id="UP001215956">
    <property type="component" value="Unassembled WGS sequence"/>
</dbReference>
<dbReference type="RefSeq" id="WP_316969828.1">
    <property type="nucleotide sequence ID" value="NZ_JARFPL010000047.1"/>
</dbReference>
<proteinExistence type="predicted"/>
<evidence type="ECO:0000313" key="1">
    <source>
        <dbReference type="EMBL" id="MDF0594131.1"/>
    </source>
</evidence>